<proteinExistence type="predicted"/>
<name>A0ACB9SG85_HOLOL</name>
<dbReference type="Proteomes" id="UP001056778">
    <property type="component" value="Chromosome 10"/>
</dbReference>
<evidence type="ECO:0000313" key="1">
    <source>
        <dbReference type="EMBL" id="KAI4454148.1"/>
    </source>
</evidence>
<organism evidence="1 2">
    <name type="scientific">Holotrichia oblita</name>
    <name type="common">Chafer beetle</name>
    <dbReference type="NCBI Taxonomy" id="644536"/>
    <lineage>
        <taxon>Eukaryota</taxon>
        <taxon>Metazoa</taxon>
        <taxon>Ecdysozoa</taxon>
        <taxon>Arthropoda</taxon>
        <taxon>Hexapoda</taxon>
        <taxon>Insecta</taxon>
        <taxon>Pterygota</taxon>
        <taxon>Neoptera</taxon>
        <taxon>Endopterygota</taxon>
        <taxon>Coleoptera</taxon>
        <taxon>Polyphaga</taxon>
        <taxon>Scarabaeiformia</taxon>
        <taxon>Scarabaeidae</taxon>
        <taxon>Melolonthinae</taxon>
        <taxon>Holotrichia</taxon>
    </lineage>
</organism>
<gene>
    <name evidence="1" type="ORF">MML48_10g00000204</name>
</gene>
<comment type="caution">
    <text evidence="1">The sequence shown here is derived from an EMBL/GenBank/DDBJ whole genome shotgun (WGS) entry which is preliminary data.</text>
</comment>
<dbReference type="EMBL" id="CM043024">
    <property type="protein sequence ID" value="KAI4454148.1"/>
    <property type="molecule type" value="Genomic_DNA"/>
</dbReference>
<sequence>MYLLTALLCYVTYLGTYTNAQGYYTSLNPDHYYYESLRCPDYWVQYQESCYRFVKSPSKSYNESRSICQVSTLYEANSIRHNGLVRSAFGDSNDQRNSFDGHDPNYISPVGDQFRSDLLSVNTYDEHGFIINELNRIDLQHHRWYIGAYQQNRGLWVNPDNTDIQNMENAFFEGRYGDDFLVYNYSNRIAHWGFQPVRGDEPLMFICEANIFIVQKLVGNDRTFTYGIEVDDPREIPRGPYFIKQPQEVTFDVARRAVLKQVELRCLAGGYPAPTYEWFKEDYDYTRLHAKLVNPLEDPRYTISGGILIITNPDEKKDRTNYHCKATNKYGTIISESVALNFGYIHEFVLKRADEAGNNNFGKVIYCDPPKFFGKINYYWSRKYFLNLVEEDKRVFVSRDGGLYFAALETIDRGSYSCSVQAEYSDTGKTGPLFQLQVNPHSNYEQLKFANTFPKIFSNPPTAGEEVKLECMAYGYPIPSYNWTRINAPMPRNARLESYNRVLSIPNVKVEDQGEYMCTIYNDKASLQKIIRLNVQSEPTFTIPLKDKHVDIRSDLTWSCEAFGIPEVNYTWWRNGRQLVMGFLEPEDHGRIIIQDNVLKINRVDDRDAGMYQCRASNTLKAKYSSAQLRILSFKPSFKKQPLEVETYAAENGNVTINCNPEAAPKPQFIWKKDGHIIDSGGQRRIFSNGSLYIRHVSRDDAGFYTCAARNELGLDESRGRLVVLRGPHFIETLRPRIVTSINRHFELRCEASMDQYDLLDIAYVWKHNGIPIEDAEIFNFENRVKIIGGGYLVVLNTTFADAGEYECLVKSAVGEISSKSIVIVQGPPGPPGGVTINSLNISNLVLTWTDGTSHGRPTLSYTIFGRTNWNMTWKNLTEGVQAVEIDRFTNRKRAEVYIPLTPWSTYEFKVAAWNELGMSELSPPSPRQSTPATRPYKAPSNVGGGGGKKGDLTITWTPLRADEQNGPGIHYKIFFKQKDQDAEYQHLVLRDKGNTGKAVVHVKPEYFYRQYIVRVQSINSMGEGPIGNERIVYSAEDIPLATPQKVLSEPFNSTALNVSWRAVDESLDVMRGKLLGHRIKYWRDGKGVTEDDSVYYLSRSIKPWALIVGLQPDTYYFVKVMVYNGAGEGEQSAPYRQRTYKKAPQNAPLSVHVTAVDPSTIRVKWRYVYTSEDEEPIQGYKVRVWEKDQDMSTANDTYVLLNSNLEAYITDLSPGKTYMLRVLAYSNGGDGRMSSPILNFKMGG</sequence>
<evidence type="ECO:0000313" key="2">
    <source>
        <dbReference type="Proteomes" id="UP001056778"/>
    </source>
</evidence>
<accession>A0ACB9SG85</accession>
<keyword evidence="2" id="KW-1185">Reference proteome</keyword>
<reference evidence="1" key="1">
    <citation type="submission" date="2022-04" db="EMBL/GenBank/DDBJ databases">
        <title>Chromosome-scale genome assembly of Holotrichia oblita Faldermann.</title>
        <authorList>
            <person name="Rongchong L."/>
        </authorList>
    </citation>
    <scope>NUCLEOTIDE SEQUENCE</scope>
    <source>
        <strain evidence="1">81SQS9</strain>
    </source>
</reference>
<protein>
    <submittedName>
        <fullName evidence="1">Titin</fullName>
    </submittedName>
</protein>